<dbReference type="CDD" id="cd21175">
    <property type="entry name" value="LPMO_AA9"/>
    <property type="match status" value="1"/>
</dbReference>
<dbReference type="GO" id="GO:0005576">
    <property type="term" value="C:extracellular region"/>
    <property type="evidence" value="ECO:0007669"/>
    <property type="project" value="UniProtKB-SubCell"/>
</dbReference>
<evidence type="ECO:0000256" key="2">
    <source>
        <dbReference type="ARBA" id="ARBA00004613"/>
    </source>
</evidence>
<accession>A0A517LF14</accession>
<dbReference type="GO" id="GO:0046872">
    <property type="term" value="F:metal ion binding"/>
    <property type="evidence" value="ECO:0007669"/>
    <property type="project" value="UniProtKB-KW"/>
</dbReference>
<dbReference type="EMBL" id="CP042195">
    <property type="protein sequence ID" value="QDS74230.1"/>
    <property type="molecule type" value="Genomic_DNA"/>
</dbReference>
<evidence type="ECO:0000256" key="7">
    <source>
        <dbReference type="ARBA" id="ARBA00023002"/>
    </source>
</evidence>
<dbReference type="InterPro" id="IPR005103">
    <property type="entry name" value="AA9_LPMO"/>
</dbReference>
<comment type="catalytic activity">
    <reaction evidence="14">
        <text>[(1-&gt;4)-beta-D-glucosyl]n+m + reduced acceptor + O2 = 4-dehydro-beta-D-glucosyl-[(1-&gt;4)-beta-D-glucosyl]n-1 + [(1-&gt;4)-beta-D-glucosyl]m + acceptor + H2O.</text>
        <dbReference type="EC" id="1.14.99.56"/>
    </reaction>
</comment>
<evidence type="ECO:0000256" key="6">
    <source>
        <dbReference type="ARBA" id="ARBA00023001"/>
    </source>
</evidence>
<evidence type="ECO:0000256" key="4">
    <source>
        <dbReference type="ARBA" id="ARBA00022723"/>
    </source>
</evidence>
<evidence type="ECO:0000256" key="15">
    <source>
        <dbReference type="ARBA" id="ARBA00047174"/>
    </source>
</evidence>
<keyword evidence="10" id="KW-1015">Disulfide bond</keyword>
<evidence type="ECO:0000256" key="9">
    <source>
        <dbReference type="ARBA" id="ARBA00023033"/>
    </source>
</evidence>
<dbReference type="GO" id="GO:0030245">
    <property type="term" value="P:cellulose catabolic process"/>
    <property type="evidence" value="ECO:0007669"/>
    <property type="project" value="UniProtKB-KW"/>
</dbReference>
<keyword evidence="5" id="KW-0732">Signal</keyword>
<organism evidence="17 18">
    <name type="scientific">Venturia effusa</name>
    <dbReference type="NCBI Taxonomy" id="50376"/>
    <lineage>
        <taxon>Eukaryota</taxon>
        <taxon>Fungi</taxon>
        <taxon>Dikarya</taxon>
        <taxon>Ascomycota</taxon>
        <taxon>Pezizomycotina</taxon>
        <taxon>Dothideomycetes</taxon>
        <taxon>Pleosporomycetidae</taxon>
        <taxon>Venturiales</taxon>
        <taxon>Venturiaceae</taxon>
        <taxon>Venturia</taxon>
    </lineage>
</organism>
<reference evidence="17 18" key="1">
    <citation type="submission" date="2019-07" db="EMBL/GenBank/DDBJ databases">
        <title>Finished genome of Venturia effusa.</title>
        <authorList>
            <person name="Young C.A."/>
            <person name="Cox M.P."/>
            <person name="Ganley A.R.D."/>
            <person name="David W.J."/>
        </authorList>
    </citation>
    <scope>NUCLEOTIDE SEQUENCE [LARGE SCALE GENOMIC DNA]</scope>
    <source>
        <strain evidence="18">albino</strain>
    </source>
</reference>
<evidence type="ECO:0000256" key="13">
    <source>
        <dbReference type="ARBA" id="ARBA00044502"/>
    </source>
</evidence>
<dbReference type="OrthoDB" id="5271017at2759"/>
<evidence type="ECO:0000256" key="3">
    <source>
        <dbReference type="ARBA" id="ARBA00022525"/>
    </source>
</evidence>
<comment type="cofactor">
    <cofactor evidence="1">
        <name>Cu(2+)</name>
        <dbReference type="ChEBI" id="CHEBI:29036"/>
    </cofactor>
</comment>
<keyword evidence="12" id="KW-0624">Polysaccharide degradation</keyword>
<keyword evidence="11" id="KW-0119">Carbohydrate metabolism</keyword>
<dbReference type="AlphaFoldDB" id="A0A517LF14"/>
<evidence type="ECO:0000313" key="17">
    <source>
        <dbReference type="EMBL" id="QDS74230.1"/>
    </source>
</evidence>
<dbReference type="Proteomes" id="UP000316270">
    <property type="component" value="Chromosome 11"/>
</dbReference>
<dbReference type="PANTHER" id="PTHR33353:SF10">
    <property type="entry name" value="ENDO-BETA-1,4-GLUCANASE D"/>
    <property type="match status" value="1"/>
</dbReference>
<proteinExistence type="inferred from homology"/>
<evidence type="ECO:0000259" key="16">
    <source>
        <dbReference type="Pfam" id="PF03443"/>
    </source>
</evidence>
<evidence type="ECO:0000256" key="10">
    <source>
        <dbReference type="ARBA" id="ARBA00023157"/>
    </source>
</evidence>
<keyword evidence="8" id="KW-0186">Copper</keyword>
<keyword evidence="9" id="KW-0503">Monooxygenase</keyword>
<evidence type="ECO:0000256" key="11">
    <source>
        <dbReference type="ARBA" id="ARBA00023277"/>
    </source>
</evidence>
<keyword evidence="3" id="KW-0964">Secreted</keyword>
<comment type="similarity">
    <text evidence="13">Belongs to the polysaccharide monooxygenase AA9 family.</text>
</comment>
<evidence type="ECO:0000256" key="8">
    <source>
        <dbReference type="ARBA" id="ARBA00023008"/>
    </source>
</evidence>
<keyword evidence="6" id="KW-0136">Cellulose degradation</keyword>
<comment type="subcellular location">
    <subcellularLocation>
        <location evidence="2">Secreted</location>
    </subcellularLocation>
</comment>
<name>A0A517LF14_9PEZI</name>
<dbReference type="GO" id="GO:0004497">
    <property type="term" value="F:monooxygenase activity"/>
    <property type="evidence" value="ECO:0007669"/>
    <property type="project" value="UniProtKB-KW"/>
</dbReference>
<sequence>MHVDTFGITTIAGSTSTEWQYVRMTANHYDSAPLDDVSTDAIRCLEDPSHRKASVATMAAGSNIVFQASATIGHPGPALFYMAKAPAGTDVSTWTAEGDVWFKISETKPVVDISGVHFETGMSAINTTIPAAVPAGDYLIRAEHLALHKNGQPQFYVGCAQVKVTGGGNGTPGPLVAFPGAYKMSDPGIGFKIYGDPVIPYPMPGPPVWRG</sequence>
<evidence type="ECO:0000256" key="14">
    <source>
        <dbReference type="ARBA" id="ARBA00045077"/>
    </source>
</evidence>
<evidence type="ECO:0000256" key="5">
    <source>
        <dbReference type="ARBA" id="ARBA00022729"/>
    </source>
</evidence>
<dbReference type="Pfam" id="PF03443">
    <property type="entry name" value="AA9"/>
    <property type="match status" value="1"/>
</dbReference>
<evidence type="ECO:0000313" key="18">
    <source>
        <dbReference type="Proteomes" id="UP000316270"/>
    </source>
</evidence>
<keyword evidence="4" id="KW-0479">Metal-binding</keyword>
<dbReference type="Gene3D" id="2.70.50.70">
    <property type="match status" value="1"/>
</dbReference>
<dbReference type="PANTHER" id="PTHR33353">
    <property type="entry name" value="PUTATIVE (AFU_ORTHOLOGUE AFUA_1G12560)-RELATED"/>
    <property type="match status" value="1"/>
</dbReference>
<protein>
    <recommendedName>
        <fullName evidence="15">lytic cellulose monooxygenase (C4-dehydrogenating)</fullName>
        <ecNumber evidence="15">1.14.99.56</ecNumber>
    </recommendedName>
</protein>
<feature type="domain" description="Auxiliary Activity family 9 catalytic" evidence="16">
    <location>
        <begin position="13"/>
        <end position="195"/>
    </location>
</feature>
<gene>
    <name evidence="17" type="ORF">FKW77_002664</name>
</gene>
<dbReference type="EC" id="1.14.99.56" evidence="15"/>
<evidence type="ECO:0000256" key="1">
    <source>
        <dbReference type="ARBA" id="ARBA00001973"/>
    </source>
</evidence>
<evidence type="ECO:0000256" key="12">
    <source>
        <dbReference type="ARBA" id="ARBA00023326"/>
    </source>
</evidence>
<keyword evidence="7" id="KW-0560">Oxidoreductase</keyword>
<dbReference type="InterPro" id="IPR049892">
    <property type="entry name" value="AA9"/>
</dbReference>
<keyword evidence="18" id="KW-1185">Reference proteome</keyword>
<dbReference type="STRING" id="50376.A0A517LF14"/>